<dbReference type="Proteomes" id="UP000005019">
    <property type="component" value="Unassembled WGS sequence"/>
</dbReference>
<dbReference type="eggNOG" id="COG0770">
    <property type="taxonomic scope" value="Bacteria"/>
</dbReference>
<dbReference type="EC" id="6.3.2.10" evidence="10 11"/>
<dbReference type="SUPFAM" id="SSF53623">
    <property type="entry name" value="MurD-like peptide ligases, catalytic domain"/>
    <property type="match status" value="1"/>
</dbReference>
<dbReference type="InterPro" id="IPR036565">
    <property type="entry name" value="Mur-like_cat_sf"/>
</dbReference>
<evidence type="ECO:0000259" key="12">
    <source>
        <dbReference type="Pfam" id="PF01225"/>
    </source>
</evidence>
<evidence type="ECO:0000313" key="16">
    <source>
        <dbReference type="Proteomes" id="UP000005019"/>
    </source>
</evidence>
<dbReference type="GO" id="GO:0008360">
    <property type="term" value="P:regulation of cell shape"/>
    <property type="evidence" value="ECO:0007669"/>
    <property type="project" value="UniProtKB-KW"/>
</dbReference>
<evidence type="ECO:0000259" key="14">
    <source>
        <dbReference type="Pfam" id="PF08245"/>
    </source>
</evidence>
<evidence type="ECO:0000256" key="4">
    <source>
        <dbReference type="ARBA" id="ARBA00022741"/>
    </source>
</evidence>
<evidence type="ECO:0000256" key="7">
    <source>
        <dbReference type="ARBA" id="ARBA00022984"/>
    </source>
</evidence>
<evidence type="ECO:0000313" key="15">
    <source>
        <dbReference type="EMBL" id="EGK73516.1"/>
    </source>
</evidence>
<dbReference type="PANTHER" id="PTHR43024:SF1">
    <property type="entry name" value="UDP-N-ACETYLMURAMOYL-TRIPEPTIDE--D-ALANYL-D-ALANINE LIGASE"/>
    <property type="match status" value="1"/>
</dbReference>
<dbReference type="SUPFAM" id="SSF53244">
    <property type="entry name" value="MurD-like peptide ligases, peptide-binding domain"/>
    <property type="match status" value="1"/>
</dbReference>
<dbReference type="UniPathway" id="UPA00219"/>
<feature type="domain" description="Mur ligase N-terminal catalytic" evidence="12">
    <location>
        <begin position="25"/>
        <end position="95"/>
    </location>
</feature>
<dbReference type="InterPro" id="IPR004101">
    <property type="entry name" value="Mur_ligase_C"/>
</dbReference>
<evidence type="ECO:0000259" key="13">
    <source>
        <dbReference type="Pfam" id="PF02875"/>
    </source>
</evidence>
<dbReference type="GO" id="GO:0051301">
    <property type="term" value="P:cell division"/>
    <property type="evidence" value="ECO:0007669"/>
    <property type="project" value="UniProtKB-KW"/>
</dbReference>
<dbReference type="RefSeq" id="WP_008057837.1">
    <property type="nucleotide sequence ID" value="NZ_AFHG01000028.1"/>
</dbReference>
<dbReference type="Pfam" id="PF02875">
    <property type="entry name" value="Mur_ligase_C"/>
    <property type="match status" value="1"/>
</dbReference>
<evidence type="ECO:0000256" key="11">
    <source>
        <dbReference type="RuleBase" id="RU004136"/>
    </source>
</evidence>
<comment type="catalytic activity">
    <reaction evidence="10 11">
        <text>D-alanyl-D-alanine + UDP-N-acetyl-alpha-D-muramoyl-L-alanyl-gamma-D-glutamyl-meso-2,6-diaminopimelate + ATP = UDP-N-acetyl-alpha-D-muramoyl-L-alanyl-gamma-D-glutamyl-meso-2,6-diaminopimeloyl-D-alanyl-D-alanine + ADP + phosphate + H(+)</text>
        <dbReference type="Rhea" id="RHEA:28374"/>
        <dbReference type="ChEBI" id="CHEBI:15378"/>
        <dbReference type="ChEBI" id="CHEBI:30616"/>
        <dbReference type="ChEBI" id="CHEBI:43474"/>
        <dbReference type="ChEBI" id="CHEBI:57822"/>
        <dbReference type="ChEBI" id="CHEBI:61386"/>
        <dbReference type="ChEBI" id="CHEBI:83905"/>
        <dbReference type="ChEBI" id="CHEBI:456216"/>
        <dbReference type="EC" id="6.3.2.10"/>
    </reaction>
</comment>
<comment type="function">
    <text evidence="10 11">Involved in cell wall formation. Catalyzes the final step in the synthesis of UDP-N-acetylmuramoyl-pentapeptide, the precursor of murein.</text>
</comment>
<accession>F5R765</accession>
<comment type="pathway">
    <text evidence="10 11">Cell wall biogenesis; peptidoglycan biosynthesis.</text>
</comment>
<dbReference type="GO" id="GO:0071555">
    <property type="term" value="P:cell wall organization"/>
    <property type="evidence" value="ECO:0007669"/>
    <property type="project" value="UniProtKB-KW"/>
</dbReference>
<feature type="binding site" evidence="10">
    <location>
        <begin position="109"/>
        <end position="115"/>
    </location>
    <ligand>
        <name>ATP</name>
        <dbReference type="ChEBI" id="CHEBI:30616"/>
    </ligand>
</feature>
<comment type="similarity">
    <text evidence="10">Belongs to the MurCDEF family. MurF subfamily.</text>
</comment>
<protein>
    <recommendedName>
        <fullName evidence="10 11">UDP-N-acetylmuramoyl-tripeptide--D-alanyl-D-alanine ligase</fullName>
        <ecNumber evidence="10 11">6.3.2.10</ecNumber>
    </recommendedName>
    <alternativeName>
        <fullName evidence="10">D-alanyl-D-alanine-adding enzyme</fullName>
    </alternativeName>
</protein>
<keyword evidence="9 10" id="KW-0961">Cell wall biogenesis/degradation</keyword>
<dbReference type="InterPro" id="IPR005863">
    <property type="entry name" value="UDP-N-AcMur_synth"/>
</dbReference>
<feature type="domain" description="Mur ligase central" evidence="14">
    <location>
        <begin position="107"/>
        <end position="302"/>
    </location>
</feature>
<name>F5R765_METUF</name>
<keyword evidence="3 10" id="KW-0132">Cell division</keyword>
<dbReference type="NCBIfam" id="TIGR01143">
    <property type="entry name" value="murF"/>
    <property type="match status" value="1"/>
</dbReference>
<reference evidence="15 16" key="1">
    <citation type="journal article" date="2011" name="J. Bacteriol.">
        <title>Genome sequence of Methyloversatilis universalis FAM5T, a methylotrophic representative of the order Rhodocyclales.</title>
        <authorList>
            <person name="Kittichotirat W."/>
            <person name="Good N.M."/>
            <person name="Hall R."/>
            <person name="Bringel F."/>
            <person name="Lajus A."/>
            <person name="Medigue C."/>
            <person name="Smalley N.E."/>
            <person name="Beck D."/>
            <person name="Bumgarner R."/>
            <person name="Vuilleumier S."/>
            <person name="Kalyuzhnaya M.G."/>
        </authorList>
    </citation>
    <scope>NUCLEOTIDE SEQUENCE [LARGE SCALE GENOMIC DNA]</scope>
    <source>
        <strain evidence="16">ATCC BAA-1314 / JCM 13912 / FAM5</strain>
    </source>
</reference>
<dbReference type="HAMAP" id="MF_02019">
    <property type="entry name" value="MurF"/>
    <property type="match status" value="1"/>
</dbReference>
<gene>
    <name evidence="10" type="primary">murF</name>
    <name evidence="15" type="ORF">METUNv1_00143</name>
</gene>
<evidence type="ECO:0000256" key="2">
    <source>
        <dbReference type="ARBA" id="ARBA00022598"/>
    </source>
</evidence>
<dbReference type="OrthoDB" id="9801978at2"/>
<dbReference type="InterPro" id="IPR000713">
    <property type="entry name" value="Mur_ligase_N"/>
</dbReference>
<dbReference type="Pfam" id="PF08245">
    <property type="entry name" value="Mur_ligase_M"/>
    <property type="match status" value="1"/>
</dbReference>
<evidence type="ECO:0000256" key="6">
    <source>
        <dbReference type="ARBA" id="ARBA00022960"/>
    </source>
</evidence>
<dbReference type="GO" id="GO:0008766">
    <property type="term" value="F:UDP-N-acetylmuramoylalanyl-D-glutamyl-2,6-diaminopimelate-D-alanyl-D-alanine ligase activity"/>
    <property type="evidence" value="ECO:0007669"/>
    <property type="project" value="RHEA"/>
</dbReference>
<dbReference type="EMBL" id="AFHG01000028">
    <property type="protein sequence ID" value="EGK73516.1"/>
    <property type="molecule type" value="Genomic_DNA"/>
</dbReference>
<dbReference type="InterPro" id="IPR036615">
    <property type="entry name" value="Mur_ligase_C_dom_sf"/>
</dbReference>
<proteinExistence type="inferred from homology"/>
<keyword evidence="1 10" id="KW-0963">Cytoplasm</keyword>
<evidence type="ECO:0000256" key="5">
    <source>
        <dbReference type="ARBA" id="ARBA00022840"/>
    </source>
</evidence>
<evidence type="ECO:0000256" key="3">
    <source>
        <dbReference type="ARBA" id="ARBA00022618"/>
    </source>
</evidence>
<evidence type="ECO:0000256" key="9">
    <source>
        <dbReference type="ARBA" id="ARBA00023316"/>
    </source>
</evidence>
<dbReference type="Gene3D" id="3.40.1390.10">
    <property type="entry name" value="MurE/MurF, N-terminal domain"/>
    <property type="match status" value="1"/>
</dbReference>
<comment type="subcellular location">
    <subcellularLocation>
        <location evidence="10 11">Cytoplasm</location>
    </subcellularLocation>
</comment>
<dbReference type="STRING" id="1000565.METUNv1_00143"/>
<dbReference type="GO" id="GO:0005737">
    <property type="term" value="C:cytoplasm"/>
    <property type="evidence" value="ECO:0007669"/>
    <property type="project" value="UniProtKB-SubCell"/>
</dbReference>
<evidence type="ECO:0000256" key="1">
    <source>
        <dbReference type="ARBA" id="ARBA00022490"/>
    </source>
</evidence>
<keyword evidence="2 10" id="KW-0436">Ligase</keyword>
<dbReference type="Pfam" id="PF01225">
    <property type="entry name" value="Mur_ligase"/>
    <property type="match status" value="1"/>
</dbReference>
<organism evidence="15 16">
    <name type="scientific">Methyloversatilis universalis (strain ATCC BAA-1314 / DSM 25237 / JCM 13912 / CCUG 52030 / FAM5)</name>
    <dbReference type="NCBI Taxonomy" id="1000565"/>
    <lineage>
        <taxon>Bacteria</taxon>
        <taxon>Pseudomonadati</taxon>
        <taxon>Pseudomonadota</taxon>
        <taxon>Betaproteobacteria</taxon>
        <taxon>Nitrosomonadales</taxon>
        <taxon>Sterolibacteriaceae</taxon>
        <taxon>Methyloversatilis</taxon>
    </lineage>
</organism>
<dbReference type="InterPro" id="IPR051046">
    <property type="entry name" value="MurCDEF_CellWall_CoF430Synth"/>
</dbReference>
<dbReference type="InterPro" id="IPR035911">
    <property type="entry name" value="MurE/MurF_N"/>
</dbReference>
<keyword evidence="7 10" id="KW-0573">Peptidoglycan synthesis</keyword>
<evidence type="ECO:0000256" key="10">
    <source>
        <dbReference type="HAMAP-Rule" id="MF_02019"/>
    </source>
</evidence>
<dbReference type="GO" id="GO:0047480">
    <property type="term" value="F:UDP-N-acetylmuramoyl-tripeptide-D-alanyl-D-alanine ligase activity"/>
    <property type="evidence" value="ECO:0007669"/>
    <property type="project" value="UniProtKB-UniRule"/>
</dbReference>
<dbReference type="Gene3D" id="3.40.1190.10">
    <property type="entry name" value="Mur-like, catalytic domain"/>
    <property type="match status" value="1"/>
</dbReference>
<dbReference type="Gene3D" id="3.90.190.20">
    <property type="entry name" value="Mur ligase, C-terminal domain"/>
    <property type="match status" value="1"/>
</dbReference>
<keyword evidence="4 10" id="KW-0547">Nucleotide-binding</keyword>
<dbReference type="PANTHER" id="PTHR43024">
    <property type="entry name" value="UDP-N-ACETYLMURAMOYL-TRIPEPTIDE--D-ALANYL-D-ALANINE LIGASE"/>
    <property type="match status" value="1"/>
</dbReference>
<feature type="domain" description="Mur ligase C-terminal" evidence="13">
    <location>
        <begin position="324"/>
        <end position="443"/>
    </location>
</feature>
<keyword evidence="6 10" id="KW-0133">Cell shape</keyword>
<comment type="caution">
    <text evidence="15">The sequence shown here is derived from an EMBL/GenBank/DDBJ whole genome shotgun (WGS) entry which is preliminary data.</text>
</comment>
<dbReference type="SUPFAM" id="SSF63418">
    <property type="entry name" value="MurE/MurF N-terminal domain"/>
    <property type="match status" value="1"/>
</dbReference>
<dbReference type="GO" id="GO:0009252">
    <property type="term" value="P:peptidoglycan biosynthetic process"/>
    <property type="evidence" value="ECO:0007669"/>
    <property type="project" value="UniProtKB-UniRule"/>
</dbReference>
<evidence type="ECO:0000256" key="8">
    <source>
        <dbReference type="ARBA" id="ARBA00023306"/>
    </source>
</evidence>
<dbReference type="InterPro" id="IPR013221">
    <property type="entry name" value="Mur_ligase_cen"/>
</dbReference>
<keyword evidence="16" id="KW-1185">Reference proteome</keyword>
<keyword evidence="5 10" id="KW-0067">ATP-binding</keyword>
<dbReference type="AlphaFoldDB" id="F5R765"/>
<keyword evidence="8 10" id="KW-0131">Cell cycle</keyword>
<sequence length="465" mass="48628">MSALWTASDVAAACGGTLSGPDVDIRGFSTDSRAVKTGDLFVALRGERFDAHDFIADVQAAGAAAAVIAHDCTHAAGTLIRVADTRIALGDIARAWRSRFTLPLIGVTGSNGKTTVKEMIAAILRAHAASVGWQPDSAVLATRGNLNNDIGVPLMLFGLRDTHRMAVIEMGMNHPGEIAWLAGMAKPTVALVNNAQREHLEFMNSVAEVARENGDVFDALGADGVAVVNGDDDFADYWCGRNAGRQVLRFSLDRAAEVTADATPEGLGYRLDLHGAFGTARITLRVPGLHNARNALCAATAALAAGADMAAVVWALNRFEGVKGRQQVRAGLAGSTVIDDSYNANPDSVRAAIDVLSSATGRRVLVLGDMGEVGDQGPEFHREAGAYALERGIDALLATGDAARAAVAAFGSGALHYPDHAAIADALRPQLDASTTVLVKGSRFMRMERVADALIAHSGYDTHAS</sequence>
<dbReference type="GO" id="GO:0005524">
    <property type="term" value="F:ATP binding"/>
    <property type="evidence" value="ECO:0007669"/>
    <property type="project" value="UniProtKB-UniRule"/>
</dbReference>